<dbReference type="Proteomes" id="UP001596101">
    <property type="component" value="Unassembled WGS sequence"/>
</dbReference>
<evidence type="ECO:0008006" key="3">
    <source>
        <dbReference type="Google" id="ProtNLM"/>
    </source>
</evidence>
<keyword evidence="2" id="KW-1185">Reference proteome</keyword>
<gene>
    <name evidence="1" type="ORF">ACFPQ5_00440</name>
</gene>
<comment type="caution">
    <text evidence="1">The sequence shown here is derived from an EMBL/GenBank/DDBJ whole genome shotgun (WGS) entry which is preliminary data.</text>
</comment>
<dbReference type="RefSeq" id="WP_379750805.1">
    <property type="nucleotide sequence ID" value="NZ_JBHSMR010000001.1"/>
</dbReference>
<sequence>MAKVIAPIRLTPWQKAQAAMLYHFTSVDYLKGLHKLIGELISGLVGPLLETARTQGRDKVLVSEVWGDRNTARNWEYNAWPFLNDLQISLAKDIALRTSEKFRRTAVNESLRGVAEYSMDWATPDEERILQLATATISEYASQYDDAVNPYQNRWDDYCFAYVYPTFARQMLRMPKFEVRPDFSVLAGELPQRTGVYVALDDPHASLQFVWSGSDGVKLRMANTFNEIGLAAFAAVGRKSLWLDDEKMFAFATSEPYAKLFHDSVYLGDEPYPSLAPSAVARSAFTEKPCRWALVDIVPNEFEELDTSAETDTTQAQIPDRVASGDRFVQSGYYFAPAAPGSRRFFSAGEIAPSVNSSYGQTFWQWEENQEN</sequence>
<name>A0ABW0MEI8_9BURK</name>
<reference evidence="2" key="1">
    <citation type="journal article" date="2019" name="Int. J. Syst. Evol. Microbiol.">
        <title>The Global Catalogue of Microorganisms (GCM) 10K type strain sequencing project: providing services to taxonomists for standard genome sequencing and annotation.</title>
        <authorList>
            <consortium name="The Broad Institute Genomics Platform"/>
            <consortium name="The Broad Institute Genome Sequencing Center for Infectious Disease"/>
            <person name="Wu L."/>
            <person name="Ma J."/>
        </authorList>
    </citation>
    <scope>NUCLEOTIDE SEQUENCE [LARGE SCALE GENOMIC DNA]</scope>
    <source>
        <strain evidence="2">CCUG 43111</strain>
    </source>
</reference>
<organism evidence="1 2">
    <name type="scientific">Massilia suwonensis</name>
    <dbReference type="NCBI Taxonomy" id="648895"/>
    <lineage>
        <taxon>Bacteria</taxon>
        <taxon>Pseudomonadati</taxon>
        <taxon>Pseudomonadota</taxon>
        <taxon>Betaproteobacteria</taxon>
        <taxon>Burkholderiales</taxon>
        <taxon>Oxalobacteraceae</taxon>
        <taxon>Telluria group</taxon>
        <taxon>Massilia</taxon>
    </lineage>
</organism>
<protein>
    <recommendedName>
        <fullName evidence="3">DUF3396 domain-containing protein</fullName>
    </recommendedName>
</protein>
<dbReference type="EMBL" id="JBHSMR010000001">
    <property type="protein sequence ID" value="MFC5476638.1"/>
    <property type="molecule type" value="Genomic_DNA"/>
</dbReference>
<accession>A0ABW0MEI8</accession>
<proteinExistence type="predicted"/>
<evidence type="ECO:0000313" key="2">
    <source>
        <dbReference type="Proteomes" id="UP001596101"/>
    </source>
</evidence>
<evidence type="ECO:0000313" key="1">
    <source>
        <dbReference type="EMBL" id="MFC5476638.1"/>
    </source>
</evidence>